<dbReference type="EMBL" id="ML213521">
    <property type="protein sequence ID" value="TFK48078.1"/>
    <property type="molecule type" value="Genomic_DNA"/>
</dbReference>
<dbReference type="AlphaFoldDB" id="A0A5C3MWE9"/>
<gene>
    <name evidence="1" type="ORF">OE88DRAFT_1665161</name>
</gene>
<protein>
    <submittedName>
        <fullName evidence="1">Uncharacterized protein</fullName>
    </submittedName>
</protein>
<dbReference type="Proteomes" id="UP000305948">
    <property type="component" value="Unassembled WGS sequence"/>
</dbReference>
<proteinExistence type="predicted"/>
<evidence type="ECO:0000313" key="2">
    <source>
        <dbReference type="Proteomes" id="UP000305948"/>
    </source>
</evidence>
<organism evidence="1 2">
    <name type="scientific">Heliocybe sulcata</name>
    <dbReference type="NCBI Taxonomy" id="5364"/>
    <lineage>
        <taxon>Eukaryota</taxon>
        <taxon>Fungi</taxon>
        <taxon>Dikarya</taxon>
        <taxon>Basidiomycota</taxon>
        <taxon>Agaricomycotina</taxon>
        <taxon>Agaricomycetes</taxon>
        <taxon>Gloeophyllales</taxon>
        <taxon>Gloeophyllaceae</taxon>
        <taxon>Heliocybe</taxon>
    </lineage>
</organism>
<accession>A0A5C3MWE9</accession>
<keyword evidence="2" id="KW-1185">Reference proteome</keyword>
<name>A0A5C3MWE9_9AGAM</name>
<reference evidence="1 2" key="1">
    <citation type="journal article" date="2019" name="Nat. Ecol. Evol.">
        <title>Megaphylogeny resolves global patterns of mushroom evolution.</title>
        <authorList>
            <person name="Varga T."/>
            <person name="Krizsan K."/>
            <person name="Foldi C."/>
            <person name="Dima B."/>
            <person name="Sanchez-Garcia M."/>
            <person name="Sanchez-Ramirez S."/>
            <person name="Szollosi G.J."/>
            <person name="Szarkandi J.G."/>
            <person name="Papp V."/>
            <person name="Albert L."/>
            <person name="Andreopoulos W."/>
            <person name="Angelini C."/>
            <person name="Antonin V."/>
            <person name="Barry K.W."/>
            <person name="Bougher N.L."/>
            <person name="Buchanan P."/>
            <person name="Buyck B."/>
            <person name="Bense V."/>
            <person name="Catcheside P."/>
            <person name="Chovatia M."/>
            <person name="Cooper J."/>
            <person name="Damon W."/>
            <person name="Desjardin D."/>
            <person name="Finy P."/>
            <person name="Geml J."/>
            <person name="Haridas S."/>
            <person name="Hughes K."/>
            <person name="Justo A."/>
            <person name="Karasinski D."/>
            <person name="Kautmanova I."/>
            <person name="Kiss B."/>
            <person name="Kocsube S."/>
            <person name="Kotiranta H."/>
            <person name="LaButti K.M."/>
            <person name="Lechner B.E."/>
            <person name="Liimatainen K."/>
            <person name="Lipzen A."/>
            <person name="Lukacs Z."/>
            <person name="Mihaltcheva S."/>
            <person name="Morgado L.N."/>
            <person name="Niskanen T."/>
            <person name="Noordeloos M.E."/>
            <person name="Ohm R.A."/>
            <person name="Ortiz-Santana B."/>
            <person name="Ovrebo C."/>
            <person name="Racz N."/>
            <person name="Riley R."/>
            <person name="Savchenko A."/>
            <person name="Shiryaev A."/>
            <person name="Soop K."/>
            <person name="Spirin V."/>
            <person name="Szebenyi C."/>
            <person name="Tomsovsky M."/>
            <person name="Tulloss R.E."/>
            <person name="Uehling J."/>
            <person name="Grigoriev I.V."/>
            <person name="Vagvolgyi C."/>
            <person name="Papp T."/>
            <person name="Martin F.M."/>
            <person name="Miettinen O."/>
            <person name="Hibbett D.S."/>
            <person name="Nagy L.G."/>
        </authorList>
    </citation>
    <scope>NUCLEOTIDE SEQUENCE [LARGE SCALE GENOMIC DNA]</scope>
    <source>
        <strain evidence="1 2">OMC1185</strain>
    </source>
</reference>
<evidence type="ECO:0000313" key="1">
    <source>
        <dbReference type="EMBL" id="TFK48078.1"/>
    </source>
</evidence>
<sequence length="53" mass="5945">MGVYWLRTRVLRVSAPPSTPLAPHFPIRCIPPLARIHPKPPNTPLARAGRRIV</sequence>